<reference evidence="3" key="1">
    <citation type="journal article" date="2019" name="Int. J. Syst. Evol. Microbiol.">
        <title>The Global Catalogue of Microorganisms (GCM) 10K type strain sequencing project: providing services to taxonomists for standard genome sequencing and annotation.</title>
        <authorList>
            <consortium name="The Broad Institute Genomics Platform"/>
            <consortium name="The Broad Institute Genome Sequencing Center for Infectious Disease"/>
            <person name="Wu L."/>
            <person name="Ma J."/>
        </authorList>
    </citation>
    <scope>NUCLEOTIDE SEQUENCE [LARGE SCALE GENOMIC DNA]</scope>
    <source>
        <strain evidence="3">JCM 3146</strain>
    </source>
</reference>
<proteinExistence type="predicted"/>
<keyword evidence="3" id="KW-1185">Reference proteome</keyword>
<dbReference type="SUPFAM" id="SSF56601">
    <property type="entry name" value="beta-lactamase/transpeptidase-like"/>
    <property type="match status" value="1"/>
</dbReference>
<dbReference type="Pfam" id="PF13354">
    <property type="entry name" value="Beta-lactamase2"/>
    <property type="match status" value="1"/>
</dbReference>
<dbReference type="Proteomes" id="UP001501822">
    <property type="component" value="Unassembled WGS sequence"/>
</dbReference>
<dbReference type="PANTHER" id="PTHR35333">
    <property type="entry name" value="BETA-LACTAMASE"/>
    <property type="match status" value="1"/>
</dbReference>
<dbReference type="RefSeq" id="WP_252802537.1">
    <property type="nucleotide sequence ID" value="NZ_BAAABM010000016.1"/>
</dbReference>
<organism evidence="2 3">
    <name type="scientific">Actinoallomurus spadix</name>
    <dbReference type="NCBI Taxonomy" id="79912"/>
    <lineage>
        <taxon>Bacteria</taxon>
        <taxon>Bacillati</taxon>
        <taxon>Actinomycetota</taxon>
        <taxon>Actinomycetes</taxon>
        <taxon>Streptosporangiales</taxon>
        <taxon>Thermomonosporaceae</taxon>
        <taxon>Actinoallomurus</taxon>
    </lineage>
</organism>
<protein>
    <recommendedName>
        <fullName evidence="1">Beta-lactamase class A catalytic domain-containing protein</fullName>
    </recommendedName>
</protein>
<dbReference type="PANTHER" id="PTHR35333:SF3">
    <property type="entry name" value="BETA-LACTAMASE-TYPE TRANSPEPTIDASE FOLD CONTAINING PROTEIN"/>
    <property type="match status" value="1"/>
</dbReference>
<evidence type="ECO:0000313" key="3">
    <source>
        <dbReference type="Proteomes" id="UP001501822"/>
    </source>
</evidence>
<evidence type="ECO:0000313" key="2">
    <source>
        <dbReference type="EMBL" id="GAA0333417.1"/>
    </source>
</evidence>
<gene>
    <name evidence="2" type="ORF">GCM10010151_23970</name>
</gene>
<comment type="caution">
    <text evidence="2">The sequence shown here is derived from an EMBL/GenBank/DDBJ whole genome shotgun (WGS) entry which is preliminary data.</text>
</comment>
<dbReference type="InterPro" id="IPR045155">
    <property type="entry name" value="Beta-lactam_cat"/>
</dbReference>
<name>A0ABP3G3H3_9ACTN</name>
<dbReference type="InterPro" id="IPR012338">
    <property type="entry name" value="Beta-lactam/transpept-like"/>
</dbReference>
<dbReference type="InterPro" id="IPR000871">
    <property type="entry name" value="Beta-lactam_class-A"/>
</dbReference>
<dbReference type="Gene3D" id="3.40.710.10">
    <property type="entry name" value="DD-peptidase/beta-lactamase superfamily"/>
    <property type="match status" value="1"/>
</dbReference>
<accession>A0ABP3G3H3</accession>
<dbReference type="EMBL" id="BAAABM010000016">
    <property type="protein sequence ID" value="GAA0333417.1"/>
    <property type="molecule type" value="Genomic_DNA"/>
</dbReference>
<sequence>MLLATVAQPAQAAEPDTSGVARKLQKTMAALKFGEVLDTEPPTSTMATKSASVDVDPEKKLAGRDRAPRLKAAATAAATQIHQQPNVDVTVLELDGKGRPVSSGTVVTSPTYKNGVIVPVDRNFHTTAVRYRHWDTTLWNTDNGQGDTDVVPGRENAPIDFMSPYPASTLKLLVGFGVLQLVDKGTITLDDTYAYQPTQASSLCGDATTDTVRNYFDRMITVSDNGSTCALIKLLNDKGAIDGLNQTFQDIGLETLQLKDTNPANGGNWTSGINMSSLDTAKLLALVNGVSGTAWTAPNGKAVTSDVLSRSSREFFLKELGEQGWNNVLSTTNYCGYTYPAAGMPQRIAQRWIGPDGTVTVNDDPTDGKYLYPVQPCQDAAQVTFAHKTGLSENAVSDAGIVKSLPGKPNRHYIIAAFSNLGYRYIDPNRQDVQPSVNRTEKFALLGRTMDAYEAAH</sequence>
<feature type="domain" description="Beta-lactamase class A catalytic" evidence="1">
    <location>
        <begin position="165"/>
        <end position="291"/>
    </location>
</feature>
<evidence type="ECO:0000259" key="1">
    <source>
        <dbReference type="Pfam" id="PF13354"/>
    </source>
</evidence>